<evidence type="ECO:0000313" key="3">
    <source>
        <dbReference type="Proteomes" id="UP000299102"/>
    </source>
</evidence>
<feature type="region of interest" description="Disordered" evidence="1">
    <location>
        <begin position="158"/>
        <end position="197"/>
    </location>
</feature>
<feature type="region of interest" description="Disordered" evidence="1">
    <location>
        <begin position="74"/>
        <end position="94"/>
    </location>
</feature>
<dbReference type="AlphaFoldDB" id="A0A4C2AHL9"/>
<gene>
    <name evidence="2" type="ORF">EVAR_93757_1</name>
</gene>
<accession>A0A4C2AHL9</accession>
<keyword evidence="3" id="KW-1185">Reference proteome</keyword>
<organism evidence="2 3">
    <name type="scientific">Eumeta variegata</name>
    <name type="common">Bagworm moth</name>
    <name type="synonym">Eumeta japonica</name>
    <dbReference type="NCBI Taxonomy" id="151549"/>
    <lineage>
        <taxon>Eukaryota</taxon>
        <taxon>Metazoa</taxon>
        <taxon>Ecdysozoa</taxon>
        <taxon>Arthropoda</taxon>
        <taxon>Hexapoda</taxon>
        <taxon>Insecta</taxon>
        <taxon>Pterygota</taxon>
        <taxon>Neoptera</taxon>
        <taxon>Endopterygota</taxon>
        <taxon>Lepidoptera</taxon>
        <taxon>Glossata</taxon>
        <taxon>Ditrysia</taxon>
        <taxon>Tineoidea</taxon>
        <taxon>Psychidae</taxon>
        <taxon>Oiketicinae</taxon>
        <taxon>Eumeta</taxon>
    </lineage>
</organism>
<name>A0A4C2AHL9_EUMVA</name>
<feature type="compositionally biased region" description="Low complexity" evidence="1">
    <location>
        <begin position="38"/>
        <end position="54"/>
    </location>
</feature>
<feature type="compositionally biased region" description="Polar residues" evidence="1">
    <location>
        <begin position="77"/>
        <end position="87"/>
    </location>
</feature>
<sequence length="197" mass="22322">MTSVLPDGSEFRFIKECFLFSKPHFIHCKERSDTPLHSASSESSPDPQSQPPSQRHAGMHQCECARSELIRPHSARLASSSVPSRQSTNTNGGRRTRRALERFCRFDSHYLLCRRKPICSVCSGWCRKSGHRDRAAFTVKVRFCRFGNVLRYSDTWRRTDQGPLGEESSSDRQGSPSPSHLNCSSMQRLMQQSGTGK</sequence>
<dbReference type="EMBL" id="BGZK01003156">
    <property type="protein sequence ID" value="GBP98524.1"/>
    <property type="molecule type" value="Genomic_DNA"/>
</dbReference>
<comment type="caution">
    <text evidence="2">The sequence shown here is derived from an EMBL/GenBank/DDBJ whole genome shotgun (WGS) entry which is preliminary data.</text>
</comment>
<protein>
    <submittedName>
        <fullName evidence="2">Uncharacterized protein</fullName>
    </submittedName>
</protein>
<evidence type="ECO:0000313" key="2">
    <source>
        <dbReference type="EMBL" id="GBP98524.1"/>
    </source>
</evidence>
<feature type="region of interest" description="Disordered" evidence="1">
    <location>
        <begin position="34"/>
        <end position="57"/>
    </location>
</feature>
<feature type="compositionally biased region" description="Polar residues" evidence="1">
    <location>
        <begin position="180"/>
        <end position="197"/>
    </location>
</feature>
<dbReference type="Proteomes" id="UP000299102">
    <property type="component" value="Unassembled WGS sequence"/>
</dbReference>
<evidence type="ECO:0000256" key="1">
    <source>
        <dbReference type="SAM" id="MobiDB-lite"/>
    </source>
</evidence>
<proteinExistence type="predicted"/>
<reference evidence="2 3" key="1">
    <citation type="journal article" date="2019" name="Commun. Biol.">
        <title>The bagworm genome reveals a unique fibroin gene that provides high tensile strength.</title>
        <authorList>
            <person name="Kono N."/>
            <person name="Nakamura H."/>
            <person name="Ohtoshi R."/>
            <person name="Tomita M."/>
            <person name="Numata K."/>
            <person name="Arakawa K."/>
        </authorList>
    </citation>
    <scope>NUCLEOTIDE SEQUENCE [LARGE SCALE GENOMIC DNA]</scope>
</reference>